<evidence type="ECO:0000313" key="3">
    <source>
        <dbReference type="Proteomes" id="UP001302274"/>
    </source>
</evidence>
<dbReference type="EMBL" id="JAYGJQ010000001">
    <property type="protein sequence ID" value="MEA9355954.1"/>
    <property type="molecule type" value="Genomic_DNA"/>
</dbReference>
<keyword evidence="3" id="KW-1185">Reference proteome</keyword>
<sequence length="358" mass="40358">MARLLIFAHRGEAQAFFNEWDLIPVNFYFTGLFKNKDHFVLITGEGPKEASEKSVAVLSSLKQEITEVVNIGIAGSLTPKLKVGDHVWVRSSYAQNAERCEFKSFTTKTHDNIDCITAYSRVTTPEEKKILSSFADIVDRELWSIASAGHLFRVDVLALKLISDESDSTDICQLVKDEAPALSKKLFTEYQNYLKKQESVAPVALVAPKSNTIEDFILTHPKLYFTTSQARKLTTLLRGLALKKILTDEEIKTFTQNLIESTAEEKTSKEISKMLLNLLGEKLNPLNTQIKNKIAEVLAPLTDTGAQANFDPELEQDYIQLNYQIRSTKDQKKLILALEQFNYQKIKDIFSGNLGDDV</sequence>
<accession>A0ABU5VSC3</accession>
<dbReference type="InterPro" id="IPR000845">
    <property type="entry name" value="Nucleoside_phosphorylase_d"/>
</dbReference>
<dbReference type="SUPFAM" id="SSF53167">
    <property type="entry name" value="Purine and uridine phosphorylases"/>
    <property type="match status" value="1"/>
</dbReference>
<reference evidence="2 3" key="1">
    <citation type="submission" date="2023-11" db="EMBL/GenBank/DDBJ databases">
        <title>A Novel Polar Bacteriovorax (B. antarcticus) Isolated from the Biocrust in Antarctica.</title>
        <authorList>
            <person name="Mun W."/>
            <person name="Choi S.Y."/>
            <person name="Mitchell R.J."/>
        </authorList>
    </citation>
    <scope>NUCLEOTIDE SEQUENCE [LARGE SCALE GENOMIC DNA]</scope>
    <source>
        <strain evidence="2 3">PP10</strain>
    </source>
</reference>
<evidence type="ECO:0000259" key="1">
    <source>
        <dbReference type="Pfam" id="PF01048"/>
    </source>
</evidence>
<feature type="domain" description="Nucleoside phosphorylase" evidence="1">
    <location>
        <begin position="26"/>
        <end position="88"/>
    </location>
</feature>
<protein>
    <recommendedName>
        <fullName evidence="1">Nucleoside phosphorylase domain-containing protein</fullName>
    </recommendedName>
</protein>
<dbReference type="RefSeq" id="WP_323575597.1">
    <property type="nucleotide sequence ID" value="NZ_JAYGJQ010000001.1"/>
</dbReference>
<dbReference type="Pfam" id="PF01048">
    <property type="entry name" value="PNP_UDP_1"/>
    <property type="match status" value="1"/>
</dbReference>
<evidence type="ECO:0000313" key="2">
    <source>
        <dbReference type="EMBL" id="MEA9355954.1"/>
    </source>
</evidence>
<gene>
    <name evidence="2" type="ORF">SHI21_07070</name>
</gene>
<proteinExistence type="predicted"/>
<dbReference type="Proteomes" id="UP001302274">
    <property type="component" value="Unassembled WGS sequence"/>
</dbReference>
<comment type="caution">
    <text evidence="2">The sequence shown here is derived from an EMBL/GenBank/DDBJ whole genome shotgun (WGS) entry which is preliminary data.</text>
</comment>
<dbReference type="Gene3D" id="3.40.50.1580">
    <property type="entry name" value="Nucleoside phosphorylase domain"/>
    <property type="match status" value="1"/>
</dbReference>
<organism evidence="2 3">
    <name type="scientific">Bacteriovorax antarcticus</name>
    <dbReference type="NCBI Taxonomy" id="3088717"/>
    <lineage>
        <taxon>Bacteria</taxon>
        <taxon>Pseudomonadati</taxon>
        <taxon>Bdellovibrionota</taxon>
        <taxon>Bacteriovoracia</taxon>
        <taxon>Bacteriovoracales</taxon>
        <taxon>Bacteriovoracaceae</taxon>
        <taxon>Bacteriovorax</taxon>
    </lineage>
</organism>
<dbReference type="InterPro" id="IPR035994">
    <property type="entry name" value="Nucleoside_phosphorylase_sf"/>
</dbReference>
<name>A0ABU5VSC3_9BACT</name>